<dbReference type="AlphaFoldDB" id="A0AAV7W381"/>
<dbReference type="Proteomes" id="UP001066276">
    <property type="component" value="Chromosome 1_2"/>
</dbReference>
<reference evidence="1" key="1">
    <citation type="journal article" date="2022" name="bioRxiv">
        <title>Sequencing and chromosome-scale assembly of the giantPleurodeles waltlgenome.</title>
        <authorList>
            <person name="Brown T."/>
            <person name="Elewa A."/>
            <person name="Iarovenko S."/>
            <person name="Subramanian E."/>
            <person name="Araus A.J."/>
            <person name="Petzold A."/>
            <person name="Susuki M."/>
            <person name="Suzuki K.-i.T."/>
            <person name="Hayashi T."/>
            <person name="Toyoda A."/>
            <person name="Oliveira C."/>
            <person name="Osipova E."/>
            <person name="Leigh N.D."/>
            <person name="Simon A."/>
            <person name="Yun M.H."/>
        </authorList>
    </citation>
    <scope>NUCLEOTIDE SEQUENCE</scope>
    <source>
        <strain evidence="1">20211129_DDA</strain>
        <tissue evidence="1">Liver</tissue>
    </source>
</reference>
<name>A0AAV7W381_PLEWA</name>
<organism evidence="1 2">
    <name type="scientific">Pleurodeles waltl</name>
    <name type="common">Iberian ribbed newt</name>
    <dbReference type="NCBI Taxonomy" id="8319"/>
    <lineage>
        <taxon>Eukaryota</taxon>
        <taxon>Metazoa</taxon>
        <taxon>Chordata</taxon>
        <taxon>Craniata</taxon>
        <taxon>Vertebrata</taxon>
        <taxon>Euteleostomi</taxon>
        <taxon>Amphibia</taxon>
        <taxon>Batrachia</taxon>
        <taxon>Caudata</taxon>
        <taxon>Salamandroidea</taxon>
        <taxon>Salamandridae</taxon>
        <taxon>Pleurodelinae</taxon>
        <taxon>Pleurodeles</taxon>
    </lineage>
</organism>
<evidence type="ECO:0000313" key="1">
    <source>
        <dbReference type="EMBL" id="KAJ1206745.1"/>
    </source>
</evidence>
<dbReference type="EMBL" id="JANPWB010000002">
    <property type="protein sequence ID" value="KAJ1206745.1"/>
    <property type="molecule type" value="Genomic_DNA"/>
</dbReference>
<comment type="caution">
    <text evidence="1">The sequence shown here is derived from an EMBL/GenBank/DDBJ whole genome shotgun (WGS) entry which is preliminary data.</text>
</comment>
<accession>A0AAV7W381</accession>
<keyword evidence="2" id="KW-1185">Reference proteome</keyword>
<proteinExistence type="predicted"/>
<sequence length="88" mass="9480">MNNNSNSSGRLRASYGVRKTRKQYLGNVGRCGPCDEIESAALQASVPEVGAEVIGSLKSHALPIKLRADGDFRYAWVQGLGLWCKAGQ</sequence>
<gene>
    <name evidence="1" type="ORF">NDU88_002146</name>
</gene>
<evidence type="ECO:0000313" key="2">
    <source>
        <dbReference type="Proteomes" id="UP001066276"/>
    </source>
</evidence>
<protein>
    <submittedName>
        <fullName evidence="1">Uncharacterized protein</fullName>
    </submittedName>
</protein>